<evidence type="ECO:0000256" key="2">
    <source>
        <dbReference type="SAM" id="MobiDB-lite"/>
    </source>
</evidence>
<protein>
    <submittedName>
        <fullName evidence="5">Beta-glucanase/beta-glucan synthetase</fullName>
    </submittedName>
    <submittedName>
        <fullName evidence="6">Glycoside hydrolase family 16 protein</fullName>
    </submittedName>
</protein>
<dbReference type="InterPro" id="IPR006311">
    <property type="entry name" value="TAT_signal"/>
</dbReference>
<evidence type="ECO:0000256" key="3">
    <source>
        <dbReference type="SAM" id="SignalP"/>
    </source>
</evidence>
<feature type="signal peptide" evidence="3">
    <location>
        <begin position="1"/>
        <end position="39"/>
    </location>
</feature>
<accession>A0AAW5SPU5</accession>
<organism evidence="6 8">
    <name type="scientific">Mycolicibacterium novocastrense</name>
    <name type="common">Mycobacterium novocastrense</name>
    <dbReference type="NCBI Taxonomy" id="59813"/>
    <lineage>
        <taxon>Bacteria</taxon>
        <taxon>Bacillati</taxon>
        <taxon>Actinomycetota</taxon>
        <taxon>Actinomycetes</taxon>
        <taxon>Mycobacteriales</taxon>
        <taxon>Mycobacteriaceae</taxon>
        <taxon>Mycolicibacterium</taxon>
    </lineage>
</organism>
<dbReference type="InterPro" id="IPR050546">
    <property type="entry name" value="Glycosyl_Hydrlase_16"/>
</dbReference>
<dbReference type="InterPro" id="IPR013320">
    <property type="entry name" value="ConA-like_dom_sf"/>
</dbReference>
<proteinExistence type="inferred from homology"/>
<reference evidence="6" key="2">
    <citation type="submission" date="2020-07" db="EMBL/GenBank/DDBJ databases">
        <authorList>
            <person name="Pettersson B.M.F."/>
            <person name="Behra P.R.K."/>
            <person name="Ramesh M."/>
            <person name="Das S."/>
            <person name="Dasgupta S."/>
            <person name="Kirsebom L.A."/>
        </authorList>
    </citation>
    <scope>NUCLEOTIDE SEQUENCE</scope>
    <source>
        <strain evidence="6">DSM 44203</strain>
    </source>
</reference>
<dbReference type="InterPro" id="IPR000757">
    <property type="entry name" value="Beta-glucanase-like"/>
</dbReference>
<keyword evidence="6" id="KW-0378">Hydrolase</keyword>
<keyword evidence="7" id="KW-1185">Reference proteome</keyword>
<keyword evidence="3" id="KW-0732">Signal</keyword>
<dbReference type="SUPFAM" id="SSF49899">
    <property type="entry name" value="Concanavalin A-like lectins/glucanases"/>
    <property type="match status" value="1"/>
</dbReference>
<dbReference type="Gene3D" id="2.60.120.200">
    <property type="match status" value="1"/>
</dbReference>
<dbReference type="PROSITE" id="PS51762">
    <property type="entry name" value="GH16_2"/>
    <property type="match status" value="1"/>
</dbReference>
<dbReference type="PANTHER" id="PTHR10963">
    <property type="entry name" value="GLYCOSYL HYDROLASE-RELATED"/>
    <property type="match status" value="1"/>
</dbReference>
<dbReference type="GO" id="GO:0004553">
    <property type="term" value="F:hydrolase activity, hydrolyzing O-glycosyl compounds"/>
    <property type="evidence" value="ECO:0007669"/>
    <property type="project" value="InterPro"/>
</dbReference>
<reference evidence="6" key="3">
    <citation type="journal article" date="2022" name="BMC Genomics">
        <title>Comparative genome analysis of mycobacteria focusing on tRNA and non-coding RNA.</title>
        <authorList>
            <person name="Behra P.R.K."/>
            <person name="Pettersson B.M.F."/>
            <person name="Ramesh M."/>
            <person name="Das S."/>
            <person name="Dasgupta S."/>
            <person name="Kirsebom L.A."/>
        </authorList>
    </citation>
    <scope>NUCLEOTIDE SEQUENCE</scope>
    <source>
        <strain evidence="6">DSM 44203</strain>
    </source>
</reference>
<dbReference type="GO" id="GO:0005975">
    <property type="term" value="P:carbohydrate metabolic process"/>
    <property type="evidence" value="ECO:0007669"/>
    <property type="project" value="InterPro"/>
</dbReference>
<dbReference type="Pfam" id="PF00722">
    <property type="entry name" value="Glyco_hydro_16"/>
    <property type="match status" value="1"/>
</dbReference>
<feature type="domain" description="GH16" evidence="4">
    <location>
        <begin position="27"/>
        <end position="293"/>
    </location>
</feature>
<sequence>MVCTLYGAAVAEIDRRTLMMMTGAAAVGAAALPSPLANASPVRPSPPAQPPPDAATGGYLFVDEFDGPAGSAPDPSKWIIQSWDDPVNPPIAGHYRDDRRNVFVDGNSNLVLCATQEGDQYFSGKVLSHFRGQIGTTWEARIKLDCMHPGLWPAYWLLNQDPLPDGEVDIVEYYGNESWPPGTTVHAASNGKTWEGMSIPQLVDPAWHSWRTEWSEDGFRFWRDYVDGAEPYFTVPAKPIPVHGRPGDLRWPFGKPGYWLQAIFNLAVGGSGGGDPRRAPYPSVMLIDWIRVW</sequence>
<dbReference type="CDD" id="cd08023">
    <property type="entry name" value="GH16_laminarinase_like"/>
    <property type="match status" value="1"/>
</dbReference>
<dbReference type="EMBL" id="BCTA01000023">
    <property type="protein sequence ID" value="GAT08412.1"/>
    <property type="molecule type" value="Genomic_DNA"/>
</dbReference>
<feature type="region of interest" description="Disordered" evidence="2">
    <location>
        <begin position="38"/>
        <end position="57"/>
    </location>
</feature>
<evidence type="ECO:0000313" key="8">
    <source>
        <dbReference type="Proteomes" id="UP001207528"/>
    </source>
</evidence>
<dbReference type="AlphaFoldDB" id="A0AAW5SPU5"/>
<dbReference type="PROSITE" id="PS51318">
    <property type="entry name" value="TAT"/>
    <property type="match status" value="1"/>
</dbReference>
<name>A0AAW5SPU5_MYCNV</name>
<evidence type="ECO:0000313" key="5">
    <source>
        <dbReference type="EMBL" id="GAT08412.1"/>
    </source>
</evidence>
<evidence type="ECO:0000313" key="7">
    <source>
        <dbReference type="Proteomes" id="UP000069773"/>
    </source>
</evidence>
<dbReference type="Proteomes" id="UP001207528">
    <property type="component" value="Unassembled WGS sequence"/>
</dbReference>
<feature type="compositionally biased region" description="Pro residues" evidence="2">
    <location>
        <begin position="43"/>
        <end position="53"/>
    </location>
</feature>
<evidence type="ECO:0000259" key="4">
    <source>
        <dbReference type="PROSITE" id="PS51762"/>
    </source>
</evidence>
<reference evidence="5 7" key="1">
    <citation type="journal article" date="2016" name="Genome Announc.">
        <title>Draft Genome Sequences of Five Rapidly Growing Mycobacterium Species, M. thermoresistibile, M. fortuitum subsp. acetamidolyticum, M. canariasense, M. brisbanense, and M. novocastrense.</title>
        <authorList>
            <person name="Katahira K."/>
            <person name="Ogura Y."/>
            <person name="Gotoh Y."/>
            <person name="Hayashi T."/>
        </authorList>
    </citation>
    <scope>NUCLEOTIDE SEQUENCE [LARGE SCALE GENOMIC DNA]</scope>
    <source>
        <strain evidence="5 7">JCM18114</strain>
    </source>
</reference>
<gene>
    <name evidence="6" type="ORF">H7I77_21705</name>
    <name evidence="5" type="ORF">RMCN_1545</name>
</gene>
<evidence type="ECO:0000256" key="1">
    <source>
        <dbReference type="ARBA" id="ARBA00006865"/>
    </source>
</evidence>
<comment type="similarity">
    <text evidence="1">Belongs to the glycosyl hydrolase 16 family.</text>
</comment>
<dbReference type="PANTHER" id="PTHR10963:SF55">
    <property type="entry name" value="GLYCOSIDE HYDROLASE FAMILY 16 PROTEIN"/>
    <property type="match status" value="1"/>
</dbReference>
<feature type="chain" id="PRO_5043375151" evidence="3">
    <location>
        <begin position="40"/>
        <end position="293"/>
    </location>
</feature>
<dbReference type="Proteomes" id="UP000069773">
    <property type="component" value="Unassembled WGS sequence"/>
</dbReference>
<evidence type="ECO:0000313" key="6">
    <source>
        <dbReference type="EMBL" id="MCV7025931.1"/>
    </source>
</evidence>
<dbReference type="EMBL" id="JACKTI010000057">
    <property type="protein sequence ID" value="MCV7025931.1"/>
    <property type="molecule type" value="Genomic_DNA"/>
</dbReference>
<comment type="caution">
    <text evidence="6">The sequence shown here is derived from an EMBL/GenBank/DDBJ whole genome shotgun (WGS) entry which is preliminary data.</text>
</comment>